<dbReference type="GO" id="GO:0045017">
    <property type="term" value="P:glycerolipid biosynthetic process"/>
    <property type="evidence" value="ECO:0007669"/>
    <property type="project" value="InterPro"/>
</dbReference>
<proteinExistence type="predicted"/>
<sequence>MSRLDLLDAAYHFFAAEDGSRDHYTMVVFDSPIGDAPAVRDIVDHVHARARSVPELNRRIARVPFDLDFPHWVADDSEFDARVVRHDMSGRTWADMEDLLGQLKESPLDAAEQAWRLHVVHGLADAPRTVGAPTVVIVQVTHALTAGVGAGQLARALFAPPEPTPALPGHGDPTSTRTLSARAVGAACALPVRTIRYVVLAARARRAFRRSPEVGIDGVPVEAVRGNDDPTQRRVVHVLTFDSGLLRRPGLSVTTLGLTALGLANARFLAEFGEQIPSTFNARVPIAMPDDVDWPAANRVVTTGVALFTDEPDLRRRAESIRESLADGRRRATGDTLLRWARAENLVPAPLFLAAQRRRRARRVPTGTTVGANTIMVSVNHGPRDLEVCGARAVFSGDFPMLSEGHSITHGFYGLGDALSVCIVACPNTVPDHERYAEILEQAVIDVAAATG</sequence>
<evidence type="ECO:0000259" key="1">
    <source>
        <dbReference type="Pfam" id="PF03007"/>
    </source>
</evidence>
<dbReference type="EMBL" id="FZOW01000003">
    <property type="protein sequence ID" value="SNS51465.1"/>
    <property type="molecule type" value="Genomic_DNA"/>
</dbReference>
<protein>
    <recommendedName>
        <fullName evidence="1">O-acyltransferase WSD1-like N-terminal domain-containing protein</fullName>
    </recommendedName>
</protein>
<reference evidence="3" key="1">
    <citation type="submission" date="2017-06" db="EMBL/GenBank/DDBJ databases">
        <authorList>
            <person name="Varghese N."/>
            <person name="Submissions S."/>
        </authorList>
    </citation>
    <scope>NUCLEOTIDE SEQUENCE [LARGE SCALE GENOMIC DNA]</scope>
    <source>
        <strain evidence="3">JCM 23211</strain>
    </source>
</reference>
<dbReference type="RefSeq" id="WP_089244097.1">
    <property type="nucleotide sequence ID" value="NZ_FZOW01000003.1"/>
</dbReference>
<dbReference type="Pfam" id="PF03007">
    <property type="entry name" value="WS_DGAT_cat"/>
    <property type="match status" value="1"/>
</dbReference>
<dbReference type="Proteomes" id="UP000198327">
    <property type="component" value="Unassembled WGS sequence"/>
</dbReference>
<organism evidence="2 3">
    <name type="scientific">Rhodococcoides kyotonense</name>
    <dbReference type="NCBI Taxonomy" id="398843"/>
    <lineage>
        <taxon>Bacteria</taxon>
        <taxon>Bacillati</taxon>
        <taxon>Actinomycetota</taxon>
        <taxon>Actinomycetes</taxon>
        <taxon>Mycobacteriales</taxon>
        <taxon>Nocardiaceae</taxon>
        <taxon>Rhodococcoides</taxon>
    </lineage>
</organism>
<gene>
    <name evidence="2" type="ORF">SAMN05421642_10391</name>
</gene>
<feature type="domain" description="O-acyltransferase WSD1-like N-terminal" evidence="1">
    <location>
        <begin position="25"/>
        <end position="197"/>
    </location>
</feature>
<name>A0A239F3Q3_9NOCA</name>
<evidence type="ECO:0000313" key="3">
    <source>
        <dbReference type="Proteomes" id="UP000198327"/>
    </source>
</evidence>
<dbReference type="GO" id="GO:0004144">
    <property type="term" value="F:diacylglycerol O-acyltransferase activity"/>
    <property type="evidence" value="ECO:0007669"/>
    <property type="project" value="InterPro"/>
</dbReference>
<evidence type="ECO:0000313" key="2">
    <source>
        <dbReference type="EMBL" id="SNS51465.1"/>
    </source>
</evidence>
<dbReference type="AlphaFoldDB" id="A0A239F3Q3"/>
<dbReference type="OrthoDB" id="4506402at2"/>
<dbReference type="InterPro" id="IPR004255">
    <property type="entry name" value="O-acyltransferase_WSD1_N"/>
</dbReference>
<keyword evidence="3" id="KW-1185">Reference proteome</keyword>
<accession>A0A239F3Q3</accession>